<proteinExistence type="predicted"/>
<accession>A0A200RAV6</accession>
<dbReference type="EMBL" id="MVGT01000171">
    <property type="protein sequence ID" value="OVA19813.1"/>
    <property type="molecule type" value="Genomic_DNA"/>
</dbReference>
<evidence type="ECO:0000313" key="1">
    <source>
        <dbReference type="EMBL" id="OVA19813.1"/>
    </source>
</evidence>
<dbReference type="OrthoDB" id="1695119at2759"/>
<dbReference type="Proteomes" id="UP000195402">
    <property type="component" value="Unassembled WGS sequence"/>
</dbReference>
<keyword evidence="2" id="KW-1185">Reference proteome</keyword>
<gene>
    <name evidence="1" type="ORF">BVC80_1687g39</name>
</gene>
<sequence>MMPKGGCCTEKAVLVTVYVERPTIRRRNSPIRKNHHHCRQYQLHHHHTIKRTVIVRRKINNGGAGRGGGGGYDRRAELLHYSHRLRESARSATSTPVHPTPVYASHTQQSLTKIESVRGNKHKYSGIQTCLGKLKILIPSFLSSLASFHAKSEEKKNKKKHKGSSTTTNKITAIMKTLEAQKKCGFISKLFFTCQTAKGKLSLS</sequence>
<dbReference type="InParanoid" id="A0A200RAV6"/>
<dbReference type="OMA" id="MVTYLRE"/>
<name>A0A200RAV6_MACCD</name>
<reference evidence="1 2" key="1">
    <citation type="journal article" date="2017" name="Mol. Plant">
        <title>The Genome of Medicinal Plant Macleaya cordata Provides New Insights into Benzylisoquinoline Alkaloids Metabolism.</title>
        <authorList>
            <person name="Liu X."/>
            <person name="Liu Y."/>
            <person name="Huang P."/>
            <person name="Ma Y."/>
            <person name="Qing Z."/>
            <person name="Tang Q."/>
            <person name="Cao H."/>
            <person name="Cheng P."/>
            <person name="Zheng Y."/>
            <person name="Yuan Z."/>
            <person name="Zhou Y."/>
            <person name="Liu J."/>
            <person name="Tang Z."/>
            <person name="Zhuo Y."/>
            <person name="Zhang Y."/>
            <person name="Yu L."/>
            <person name="Huang J."/>
            <person name="Yang P."/>
            <person name="Peng Q."/>
            <person name="Zhang J."/>
            <person name="Jiang W."/>
            <person name="Zhang Z."/>
            <person name="Lin K."/>
            <person name="Ro D.K."/>
            <person name="Chen X."/>
            <person name="Xiong X."/>
            <person name="Shang Y."/>
            <person name="Huang S."/>
            <person name="Zeng J."/>
        </authorList>
    </citation>
    <scope>NUCLEOTIDE SEQUENCE [LARGE SCALE GENOMIC DNA]</scope>
    <source>
        <strain evidence="2">cv. BLH2017</strain>
        <tissue evidence="1">Root</tissue>
    </source>
</reference>
<comment type="caution">
    <text evidence="1">The sequence shown here is derived from an EMBL/GenBank/DDBJ whole genome shotgun (WGS) entry which is preliminary data.</text>
</comment>
<evidence type="ECO:0000313" key="2">
    <source>
        <dbReference type="Proteomes" id="UP000195402"/>
    </source>
</evidence>
<organism evidence="1 2">
    <name type="scientific">Macleaya cordata</name>
    <name type="common">Five-seeded plume-poppy</name>
    <name type="synonym">Bocconia cordata</name>
    <dbReference type="NCBI Taxonomy" id="56857"/>
    <lineage>
        <taxon>Eukaryota</taxon>
        <taxon>Viridiplantae</taxon>
        <taxon>Streptophyta</taxon>
        <taxon>Embryophyta</taxon>
        <taxon>Tracheophyta</taxon>
        <taxon>Spermatophyta</taxon>
        <taxon>Magnoliopsida</taxon>
        <taxon>Ranunculales</taxon>
        <taxon>Papaveraceae</taxon>
        <taxon>Papaveroideae</taxon>
        <taxon>Macleaya</taxon>
    </lineage>
</organism>
<protein>
    <submittedName>
        <fullName evidence="1">Uncharacterized protein</fullName>
    </submittedName>
</protein>
<dbReference type="AlphaFoldDB" id="A0A200RAV6"/>